<dbReference type="PROSITE" id="PS00028">
    <property type="entry name" value="ZINC_FINGER_C2H2_1"/>
    <property type="match status" value="17"/>
</dbReference>
<dbReference type="Gene3D" id="3.30.160.60">
    <property type="entry name" value="Classic Zinc Finger"/>
    <property type="match status" value="8"/>
</dbReference>
<feature type="domain" description="C2H2-type" evidence="7">
    <location>
        <begin position="986"/>
        <end position="1013"/>
    </location>
</feature>
<feature type="region of interest" description="Disordered" evidence="6">
    <location>
        <begin position="760"/>
        <end position="793"/>
    </location>
</feature>
<feature type="region of interest" description="Disordered" evidence="6">
    <location>
        <begin position="37"/>
        <end position="153"/>
    </location>
</feature>
<evidence type="ECO:0000259" key="7">
    <source>
        <dbReference type="PROSITE" id="PS50157"/>
    </source>
</evidence>
<feature type="compositionally biased region" description="Basic and acidic residues" evidence="6">
    <location>
        <begin position="455"/>
        <end position="486"/>
    </location>
</feature>
<feature type="region of interest" description="Disordered" evidence="6">
    <location>
        <begin position="208"/>
        <end position="241"/>
    </location>
</feature>
<gene>
    <name evidence="9" type="primary">LOC106158287</name>
</gene>
<feature type="domain" description="C2H2-type" evidence="7">
    <location>
        <begin position="1014"/>
        <end position="1042"/>
    </location>
</feature>
<proteinExistence type="predicted"/>
<sequence>MSSSEEDDIHQCGRCRKLFMKLEDYLQHKKSKICKKLSSTSQPLLTEQKDSDCQNAVDKRDELPEESNHKEVATAVKPQGRKTRQNKAPESPKDEENNVVLGRRGRKRKVKYTDLSEDGDLEPPPKSPKAQKRKRGRPRKTHSKNNDNRVKQPQHIKNVCETCGYKAMYQWEYDHHMARAHGVGTANCAQCQAVFPNVADLTEHLHSCPGSKDANNQTDRDSPSGAGTTVTAEKTTGLQDTPAGTVPEFQCTVCSSSYNEYRLLRDHLKEKHPEVNPCLCMFCGKWYRLKSHLWRHITVEAHSNLSSKEIEIARIEFEKCTRVRGPNKKNLRKQNEQSATIQRRSSYVCSFCNESFPRKVLLIRHSKLEHTEKPALLGFSHTCTWCGHNFWKRSILLDHCIKVHKIDIEADLTDICPVCNKGLKSKYHVIRHRDNLHTPIGATEIRERNMFEVKNADSETSKDETVENKQVEEKKEMKKTDEKDKTMPTVETVDTEDMANSDISKKDEDLEGKCKSVEESNRDFPNFRCFVCHELFTTNNSYRHHLECHRIWIPRDELNELLAKQGLMVLAEGESAMHIATPVGNEDQPEEPVSEAASLHTRHHQDFGPSAPVALQILTPSGEDTAGQVYYTTNTTLAPAFTTALASAQGYVAAPDYTPVVSSAQQVSVQQVDSHGNYSTIDSSAIHQWAQEQAVLTILQEMGQNSNSKGQQRDQVQTLQAVQGNPAVSLHINSASQAVQVTVQPVAIVNAANDFKSTVLSESPSKSNDEMNHGTCNPGQALQPVPASPSSDTGIKCERTLSEIGLEKTSDQFVKQSGDEEEDEEQEEEGKEDIIEDTRYDYMCPACLKVFHKLETINAHKKNVHSLVAVFRCAKENCRQIFLETDDFIDHHKVHPQQAFICRICNEHVESLNNLIGHKVVAHKDIYPSYGFRCKLCHKAFKSQDQLDVHMATASHEHQCPQCGKVFKAQSELKDHELKHAGIRSFLCDICGVSFVNHAALRKHKSNHNPSRTFVCSECGNKFHKREHLNRHYRTKHSDERPFKCPEPGCPKAFKRGDKLREHLRNHSNETPYVCQHCAKAYKHKEALKYHEKTHMTVPVLKHHCEVCNASFIRAAHLANHMQQDHKMAKKRIASHECPTCKIKFHRQERLNRHMEREHRSDVMWKVTCRLCGKGFAGDKSLQTHIEKRHSAGVLTKTRRKKNQLPEDQQQIQSQQQEQQPSLQITASVLPTPMVHPAPRYDHTQIPVEAHLLTAMQYMNRVEPQAPPTSQTHMHLHIPQQSVMSPHPQQLQQPPPQQHIHHDRVMSPHERVMTPQERVLTPHEPHTGVATQMLMAHHRGTPHSQPQDQPTEAPQEVTHVMNPHPPPPPPPGYMYYPMQGFVPHTYN</sequence>
<feature type="compositionally biased region" description="Basic and acidic residues" evidence="6">
    <location>
        <begin position="47"/>
        <end position="72"/>
    </location>
</feature>
<feature type="domain" description="C2H2-type" evidence="7">
    <location>
        <begin position="1136"/>
        <end position="1164"/>
    </location>
</feature>
<dbReference type="OrthoDB" id="6077919at2759"/>
<feature type="region of interest" description="Disordered" evidence="6">
    <location>
        <begin position="455"/>
        <end position="488"/>
    </location>
</feature>
<feature type="domain" description="C2H2-type" evidence="7">
    <location>
        <begin position="1167"/>
        <end position="1191"/>
    </location>
</feature>
<evidence type="ECO:0000256" key="1">
    <source>
        <dbReference type="ARBA" id="ARBA00022723"/>
    </source>
</evidence>
<evidence type="ECO:0000256" key="2">
    <source>
        <dbReference type="ARBA" id="ARBA00022737"/>
    </source>
</evidence>
<evidence type="ECO:0000256" key="3">
    <source>
        <dbReference type="ARBA" id="ARBA00022771"/>
    </source>
</evidence>
<dbReference type="Pfam" id="PF00096">
    <property type="entry name" value="zf-C2H2"/>
    <property type="match status" value="5"/>
</dbReference>
<dbReference type="PANTHER" id="PTHR24379">
    <property type="entry name" value="KRAB AND ZINC FINGER DOMAIN-CONTAINING"/>
    <property type="match status" value="1"/>
</dbReference>
<dbReference type="GeneID" id="106158287"/>
<feature type="region of interest" description="Disordered" evidence="6">
    <location>
        <begin position="1338"/>
        <end position="1370"/>
    </location>
</feature>
<feature type="compositionally biased region" description="Polar residues" evidence="6">
    <location>
        <begin position="1342"/>
        <end position="1352"/>
    </location>
</feature>
<feature type="domain" description="C2H2-type" evidence="7">
    <location>
        <begin position="1103"/>
        <end position="1131"/>
    </location>
</feature>
<keyword evidence="3 5" id="KW-0863">Zinc-finger</keyword>
<feature type="domain" description="C2H2-type" evidence="7">
    <location>
        <begin position="958"/>
        <end position="985"/>
    </location>
</feature>
<dbReference type="PROSITE" id="PS50157">
    <property type="entry name" value="ZINC_FINGER_C2H2_2"/>
    <property type="match status" value="13"/>
</dbReference>
<feature type="region of interest" description="Disordered" evidence="6">
    <location>
        <begin position="1282"/>
        <end position="1301"/>
    </location>
</feature>
<evidence type="ECO:0000313" key="8">
    <source>
        <dbReference type="Proteomes" id="UP000085678"/>
    </source>
</evidence>
<evidence type="ECO:0000313" key="9">
    <source>
        <dbReference type="RefSeq" id="XP_013389665.1"/>
    </source>
</evidence>
<evidence type="ECO:0000256" key="4">
    <source>
        <dbReference type="ARBA" id="ARBA00022833"/>
    </source>
</evidence>
<dbReference type="PANTHER" id="PTHR24379:SF127">
    <property type="entry name" value="BLOODY FINGERS-RELATED"/>
    <property type="match status" value="1"/>
</dbReference>
<dbReference type="InterPro" id="IPR013087">
    <property type="entry name" value="Znf_C2H2_type"/>
</dbReference>
<feature type="region of interest" description="Disordered" evidence="6">
    <location>
        <begin position="808"/>
        <end position="834"/>
    </location>
</feature>
<feature type="domain" description="C2H2-type" evidence="7">
    <location>
        <begin position="842"/>
        <end position="866"/>
    </location>
</feature>
<keyword evidence="2" id="KW-0677">Repeat</keyword>
<feature type="domain" description="C2H2-type" evidence="7">
    <location>
        <begin position="347"/>
        <end position="374"/>
    </location>
</feature>
<feature type="compositionally biased region" description="Acidic residues" evidence="6">
    <location>
        <begin position="819"/>
        <end position="831"/>
    </location>
</feature>
<dbReference type="KEGG" id="lak:106158287"/>
<evidence type="ECO:0000256" key="6">
    <source>
        <dbReference type="SAM" id="MobiDB-lite"/>
    </source>
</evidence>
<feature type="domain" description="C2H2-type" evidence="7">
    <location>
        <begin position="249"/>
        <end position="277"/>
    </location>
</feature>
<feature type="compositionally biased region" description="Polar residues" evidence="6">
    <location>
        <begin position="225"/>
        <end position="239"/>
    </location>
</feature>
<dbReference type="InterPro" id="IPR036236">
    <property type="entry name" value="Znf_C2H2_sf"/>
</dbReference>
<accession>A0A1S3HUE4</accession>
<dbReference type="SMART" id="SM00355">
    <property type="entry name" value="ZnF_C2H2"/>
    <property type="match status" value="21"/>
</dbReference>
<feature type="domain" description="C2H2-type" evidence="7">
    <location>
        <begin position="1073"/>
        <end position="1095"/>
    </location>
</feature>
<feature type="domain" description="C2H2-type" evidence="7">
    <location>
        <begin position="871"/>
        <end position="900"/>
    </location>
</feature>
<name>A0A1S3HUE4_LINAN</name>
<keyword evidence="8" id="KW-1185">Reference proteome</keyword>
<dbReference type="RefSeq" id="XP_013389665.1">
    <property type="nucleotide sequence ID" value="XM_013534211.1"/>
</dbReference>
<protein>
    <submittedName>
        <fullName evidence="9">Zinc finger protein 521</fullName>
    </submittedName>
</protein>
<reference evidence="9" key="1">
    <citation type="submission" date="2025-08" db="UniProtKB">
        <authorList>
            <consortium name="RefSeq"/>
        </authorList>
    </citation>
    <scope>IDENTIFICATION</scope>
    <source>
        <tissue evidence="9">Gonads</tissue>
    </source>
</reference>
<keyword evidence="1" id="KW-0479">Metal-binding</keyword>
<dbReference type="SUPFAM" id="SSF57667">
    <property type="entry name" value="beta-beta-alpha zinc fingers"/>
    <property type="match status" value="7"/>
</dbReference>
<evidence type="ECO:0000256" key="5">
    <source>
        <dbReference type="PROSITE-ProRule" id="PRU00042"/>
    </source>
</evidence>
<dbReference type="FunFam" id="3.30.160.60:FF:000072">
    <property type="entry name" value="zinc finger protein 143 isoform X1"/>
    <property type="match status" value="1"/>
</dbReference>
<feature type="domain" description="C2H2-type" evidence="7">
    <location>
        <begin position="932"/>
        <end position="961"/>
    </location>
</feature>
<feature type="region of interest" description="Disordered" evidence="6">
    <location>
        <begin position="1188"/>
        <end position="1222"/>
    </location>
</feature>
<feature type="compositionally biased region" description="Low complexity" evidence="6">
    <location>
        <begin position="1206"/>
        <end position="1222"/>
    </location>
</feature>
<keyword evidence="4" id="KW-0862">Zinc</keyword>
<dbReference type="Proteomes" id="UP000085678">
    <property type="component" value="Unplaced"/>
</dbReference>
<dbReference type="GO" id="GO:0008270">
    <property type="term" value="F:zinc ion binding"/>
    <property type="evidence" value="ECO:0007669"/>
    <property type="project" value="UniProtKB-KW"/>
</dbReference>
<dbReference type="InParanoid" id="A0A1S3HUE4"/>
<feature type="compositionally biased region" description="Basic residues" evidence="6">
    <location>
        <begin position="129"/>
        <end position="143"/>
    </location>
</feature>
<organism evidence="8 9">
    <name type="scientific">Lingula anatina</name>
    <name type="common">Brachiopod</name>
    <name type="synonym">Lingula unguis</name>
    <dbReference type="NCBI Taxonomy" id="7574"/>
    <lineage>
        <taxon>Eukaryota</taxon>
        <taxon>Metazoa</taxon>
        <taxon>Spiralia</taxon>
        <taxon>Lophotrochozoa</taxon>
        <taxon>Brachiopoda</taxon>
        <taxon>Linguliformea</taxon>
        <taxon>Lingulata</taxon>
        <taxon>Lingulida</taxon>
        <taxon>Linguloidea</taxon>
        <taxon>Lingulidae</taxon>
        <taxon>Lingula</taxon>
    </lineage>
</organism>
<feature type="domain" description="C2H2-type" evidence="7">
    <location>
        <begin position="1043"/>
        <end position="1072"/>
    </location>
</feature>
<dbReference type="Pfam" id="PF13912">
    <property type="entry name" value="zf-C2H2_6"/>
    <property type="match status" value="3"/>
</dbReference>